<evidence type="ECO:0000313" key="2">
    <source>
        <dbReference type="Proteomes" id="UP000826656"/>
    </source>
</evidence>
<dbReference type="Proteomes" id="UP000826656">
    <property type="component" value="Unassembled WGS sequence"/>
</dbReference>
<dbReference type="EMBL" id="JAIVGD010000015">
    <property type="protein sequence ID" value="KAH0759485.1"/>
    <property type="molecule type" value="Genomic_DNA"/>
</dbReference>
<comment type="caution">
    <text evidence="1">The sequence shown here is derived from an EMBL/GenBank/DDBJ whole genome shotgun (WGS) entry which is preliminary data.</text>
</comment>
<protein>
    <submittedName>
        <fullName evidence="1">Uncharacterized protein</fullName>
    </submittedName>
</protein>
<gene>
    <name evidence="1" type="ORF">KY290_022978</name>
</gene>
<evidence type="ECO:0000313" key="1">
    <source>
        <dbReference type="EMBL" id="KAH0759485.1"/>
    </source>
</evidence>
<keyword evidence="2" id="KW-1185">Reference proteome</keyword>
<organism evidence="1 2">
    <name type="scientific">Solanum tuberosum</name>
    <name type="common">Potato</name>
    <dbReference type="NCBI Taxonomy" id="4113"/>
    <lineage>
        <taxon>Eukaryota</taxon>
        <taxon>Viridiplantae</taxon>
        <taxon>Streptophyta</taxon>
        <taxon>Embryophyta</taxon>
        <taxon>Tracheophyta</taxon>
        <taxon>Spermatophyta</taxon>
        <taxon>Magnoliopsida</taxon>
        <taxon>eudicotyledons</taxon>
        <taxon>Gunneridae</taxon>
        <taxon>Pentapetalae</taxon>
        <taxon>asterids</taxon>
        <taxon>lamiids</taxon>
        <taxon>Solanales</taxon>
        <taxon>Solanaceae</taxon>
        <taxon>Solanoideae</taxon>
        <taxon>Solaneae</taxon>
        <taxon>Solanum</taxon>
    </lineage>
</organism>
<reference evidence="1 2" key="1">
    <citation type="journal article" date="2021" name="bioRxiv">
        <title>Chromosome-scale and haplotype-resolved genome assembly of a tetraploid potato cultivar.</title>
        <authorList>
            <person name="Sun H."/>
            <person name="Jiao W.-B."/>
            <person name="Krause K."/>
            <person name="Campoy J.A."/>
            <person name="Goel M."/>
            <person name="Folz-Donahue K."/>
            <person name="Kukat C."/>
            <person name="Huettel B."/>
            <person name="Schneeberger K."/>
        </authorList>
    </citation>
    <scope>NUCLEOTIDE SEQUENCE [LARGE SCALE GENOMIC DNA]</scope>
    <source>
        <strain evidence="1">SolTubOtavaFocal</strain>
        <tissue evidence="1">Leaves</tissue>
    </source>
</reference>
<name>A0ABQ7V602_SOLTU</name>
<sequence length="129" mass="15140">MVFFKDYTCPSSQLKYLIVGTEGSTVETKLLVQDSFVGRYVYPWPQLRNTLHMRSWTSEYDHKSNKASKAWYLEKPNPQRTNITSTLSNLGRHMILEELRWGDNIVLVGEYRCIPGYWEWTEDVLSKNG</sequence>
<proteinExistence type="predicted"/>
<accession>A0ABQ7V602</accession>